<dbReference type="EMBL" id="NXLW01000002">
    <property type="protein sequence ID" value="RDU73358.1"/>
    <property type="molecule type" value="Genomic_DNA"/>
</dbReference>
<evidence type="ECO:0000259" key="2">
    <source>
        <dbReference type="PROSITE" id="PS50853"/>
    </source>
</evidence>
<protein>
    <recommendedName>
        <fullName evidence="2">Fibronectin type-III domain-containing protein</fullName>
    </recommendedName>
</protein>
<gene>
    <name evidence="3" type="ORF">CQA66_01440</name>
</gene>
<feature type="domain" description="Fibronectin type-III" evidence="2">
    <location>
        <begin position="357"/>
        <end position="451"/>
    </location>
</feature>
<name>A0A3D8J7F7_9HELI</name>
<dbReference type="SUPFAM" id="SSF49265">
    <property type="entry name" value="Fibronectin type III"/>
    <property type="match status" value="3"/>
</dbReference>
<evidence type="ECO:0000256" key="1">
    <source>
        <dbReference type="SAM" id="Phobius"/>
    </source>
</evidence>
<dbReference type="PROSITE" id="PS50853">
    <property type="entry name" value="FN3"/>
    <property type="match status" value="3"/>
</dbReference>
<feature type="domain" description="Fibronectin type-III" evidence="2">
    <location>
        <begin position="169"/>
        <end position="263"/>
    </location>
</feature>
<keyword evidence="1" id="KW-1133">Transmembrane helix</keyword>
<keyword evidence="1" id="KW-0812">Transmembrane</keyword>
<accession>A0A3D8J7F7</accession>
<dbReference type="CDD" id="cd00063">
    <property type="entry name" value="FN3"/>
    <property type="match status" value="2"/>
</dbReference>
<evidence type="ECO:0000313" key="4">
    <source>
        <dbReference type="Proteomes" id="UP000256424"/>
    </source>
</evidence>
<keyword evidence="1" id="KW-0472">Membrane</keyword>
<keyword evidence="4" id="KW-1185">Reference proteome</keyword>
<dbReference type="InterPro" id="IPR003961">
    <property type="entry name" value="FN3_dom"/>
</dbReference>
<sequence>MIQANNCRHYFYNNYHNAYKILSGFFTYCFCTEKYRKFFLYFSFFLLLICNIGCSSSHFFNMMGIKDEIDTELPTITSFRALPDVTSIGFEWKVPEGNVDFLSGYVIYRKDKKGQFQKIAFIKNILSTHYYDGKLQPQTEYEYAIAVVGENSHVSQKSDTLRVKTSFIDPVDFIYTSKNYAKRIKIFWSPSPNPIVKNYIVQRKDTKTNKFINIGSTNNRMSVEYFDDDLENGMEYTYRVIAQSYDGAKSLPSKIAIGQTRSAPNMIGGITTTNNKPHAIWIEWNPSDSKDVIGYSVWVADSESGNYTKLAFVRSPSYIDKIQENGVERFYKITAQDSYKLESSLQETPVKGQTLPPPQTPHIIESKIENNTAVIVWTPIEDERVKYYVVYRKSNNYNHVNRFDRIMNTNFIDANMEKDITYSYYVVSVDKFGIESLPSQTVTLSLNTNASPDITELPENKDNPSSSFLNMSNHFFAQYANCNNVFYKNSHFFCYNQ</sequence>
<feature type="transmembrane region" description="Helical" evidence="1">
    <location>
        <begin position="38"/>
        <end position="60"/>
    </location>
</feature>
<comment type="caution">
    <text evidence="3">The sequence shown here is derived from an EMBL/GenBank/DDBJ whole genome shotgun (WGS) entry which is preliminary data.</text>
</comment>
<evidence type="ECO:0000313" key="3">
    <source>
        <dbReference type="EMBL" id="RDU73358.1"/>
    </source>
</evidence>
<dbReference type="AlphaFoldDB" id="A0A3D8J7F7"/>
<organism evidence="3 4">
    <name type="scientific">Helicobacter aurati</name>
    <dbReference type="NCBI Taxonomy" id="137778"/>
    <lineage>
        <taxon>Bacteria</taxon>
        <taxon>Pseudomonadati</taxon>
        <taxon>Campylobacterota</taxon>
        <taxon>Epsilonproteobacteria</taxon>
        <taxon>Campylobacterales</taxon>
        <taxon>Helicobacteraceae</taxon>
        <taxon>Helicobacter</taxon>
    </lineage>
</organism>
<reference evidence="3 4" key="1">
    <citation type="submission" date="2018-04" db="EMBL/GenBank/DDBJ databases">
        <title>Novel Campyloabacter and Helicobacter Species and Strains.</title>
        <authorList>
            <person name="Mannion A.J."/>
            <person name="Shen Z."/>
            <person name="Fox J.G."/>
        </authorList>
    </citation>
    <scope>NUCLEOTIDE SEQUENCE [LARGE SCALE GENOMIC DNA]</scope>
    <source>
        <strain evidence="3 4">MIT 97-5075</strain>
    </source>
</reference>
<dbReference type="Proteomes" id="UP000256424">
    <property type="component" value="Unassembled WGS sequence"/>
</dbReference>
<dbReference type="InterPro" id="IPR036116">
    <property type="entry name" value="FN3_sf"/>
</dbReference>
<dbReference type="Gene3D" id="2.60.40.10">
    <property type="entry name" value="Immunoglobulins"/>
    <property type="match status" value="4"/>
</dbReference>
<proteinExistence type="predicted"/>
<dbReference type="InterPro" id="IPR013783">
    <property type="entry name" value="Ig-like_fold"/>
</dbReference>
<dbReference type="SMART" id="SM00060">
    <property type="entry name" value="FN3"/>
    <property type="match status" value="4"/>
</dbReference>
<feature type="domain" description="Fibronectin type-III" evidence="2">
    <location>
        <begin position="73"/>
        <end position="168"/>
    </location>
</feature>